<gene>
    <name evidence="2" type="ORF">NLJ89_g10542</name>
</gene>
<dbReference type="PANTHER" id="PTHR47592">
    <property type="entry name" value="PBF68 PROTEIN"/>
    <property type="match status" value="1"/>
</dbReference>
<sequence>MSTATTTLSNYSAPLTFPEVEKFDGTNWLQWSKTILIAARLQGACSYLEGTIPNPAAHPLAAPIPPSPSTTTPAVTTTTAPLPTAALTPWTYTLPTAEEWDTRDAWAMGLITWNIKDTNMIGLGVKTDRTAAQAWTSLTSQYQTMSDLAAVLADTELRNIKLCDSNDLHTHIANLCLKWAHVNSHVSRNNTVATPNTTATTLQADAKQKKLDKHCTNCHRRGHTNDVCYWLGGGKAGQFLPSFGQRGGASGSTSTPAPLASTPTVTASAAIVKTAYALMAMTGRGDKGGRTTEYTVSSILKEDEPMALATMALGGGELLTYIDSGASDHCFANKIDFSTYEPFYESCKGQAACQGAKFKILGKGTVEKTFISEGCKTTIMFHEALHTPEFAANLISVSKFDAARFKVVFGEGHTQFVDPDGKTFITANCTSGMYLLSQRTGTSTLSAKSHEKPTGIDTWH</sequence>
<dbReference type="EMBL" id="JANKHO010001979">
    <property type="protein sequence ID" value="KAJ3496003.1"/>
    <property type="molecule type" value="Genomic_DNA"/>
</dbReference>
<evidence type="ECO:0000313" key="2">
    <source>
        <dbReference type="EMBL" id="KAJ3496003.1"/>
    </source>
</evidence>
<evidence type="ECO:0000259" key="1">
    <source>
        <dbReference type="Pfam" id="PF22936"/>
    </source>
</evidence>
<dbReference type="InterPro" id="IPR054722">
    <property type="entry name" value="PolX-like_BBD"/>
</dbReference>
<dbReference type="Pfam" id="PF22936">
    <property type="entry name" value="Pol_BBD"/>
    <property type="match status" value="1"/>
</dbReference>
<reference evidence="2" key="1">
    <citation type="submission" date="2022-07" db="EMBL/GenBank/DDBJ databases">
        <title>Genome Sequence of Agrocybe chaxingu.</title>
        <authorList>
            <person name="Buettner E."/>
        </authorList>
    </citation>
    <scope>NUCLEOTIDE SEQUENCE</scope>
    <source>
        <strain evidence="2">MP-N11</strain>
    </source>
</reference>
<keyword evidence="3" id="KW-1185">Reference proteome</keyword>
<dbReference type="PANTHER" id="PTHR47592:SF27">
    <property type="entry name" value="OS08G0421700 PROTEIN"/>
    <property type="match status" value="1"/>
</dbReference>
<dbReference type="AlphaFoldDB" id="A0A9W8MQ67"/>
<dbReference type="Pfam" id="PF14223">
    <property type="entry name" value="Retrotran_gag_2"/>
    <property type="match status" value="1"/>
</dbReference>
<organism evidence="2 3">
    <name type="scientific">Agrocybe chaxingu</name>
    <dbReference type="NCBI Taxonomy" id="84603"/>
    <lineage>
        <taxon>Eukaryota</taxon>
        <taxon>Fungi</taxon>
        <taxon>Dikarya</taxon>
        <taxon>Basidiomycota</taxon>
        <taxon>Agaricomycotina</taxon>
        <taxon>Agaricomycetes</taxon>
        <taxon>Agaricomycetidae</taxon>
        <taxon>Agaricales</taxon>
        <taxon>Agaricineae</taxon>
        <taxon>Strophariaceae</taxon>
        <taxon>Agrocybe</taxon>
    </lineage>
</organism>
<protein>
    <recommendedName>
        <fullName evidence="1">Retrovirus-related Pol polyprotein from transposon TNT 1-94-like beta-barrel domain-containing protein</fullName>
    </recommendedName>
</protein>
<accession>A0A9W8MQ67</accession>
<evidence type="ECO:0000313" key="3">
    <source>
        <dbReference type="Proteomes" id="UP001148786"/>
    </source>
</evidence>
<feature type="domain" description="Retrovirus-related Pol polyprotein from transposon TNT 1-94-like beta-barrel" evidence="1">
    <location>
        <begin position="321"/>
        <end position="403"/>
    </location>
</feature>
<comment type="caution">
    <text evidence="2">The sequence shown here is derived from an EMBL/GenBank/DDBJ whole genome shotgun (WGS) entry which is preliminary data.</text>
</comment>
<dbReference type="Proteomes" id="UP001148786">
    <property type="component" value="Unassembled WGS sequence"/>
</dbReference>
<proteinExistence type="predicted"/>
<dbReference type="OrthoDB" id="3054003at2759"/>
<name>A0A9W8MQ67_9AGAR</name>